<sequence length="117" mass="13440">MVHDQSYLILRSRSHTSRRQKETYPTEAITYKQIVPHPICNYNSILDVVLVGPIIKQFKTSKQTLFLQNTEEIALNKHVSGDAHQKQELQKRVSSINCTVLELIEVAGVNLNENLQR</sequence>
<gene>
    <name evidence="1" type="ORF">EZS28_031117</name>
</gene>
<organism evidence="1 2">
    <name type="scientific">Streblomastix strix</name>
    <dbReference type="NCBI Taxonomy" id="222440"/>
    <lineage>
        <taxon>Eukaryota</taxon>
        <taxon>Metamonada</taxon>
        <taxon>Preaxostyla</taxon>
        <taxon>Oxymonadida</taxon>
        <taxon>Streblomastigidae</taxon>
        <taxon>Streblomastix</taxon>
    </lineage>
</organism>
<protein>
    <submittedName>
        <fullName evidence="1">Uncharacterized protein</fullName>
    </submittedName>
</protein>
<dbReference type="EMBL" id="SNRW01012824">
    <property type="protein sequence ID" value="KAA6373356.1"/>
    <property type="molecule type" value="Genomic_DNA"/>
</dbReference>
<evidence type="ECO:0000313" key="1">
    <source>
        <dbReference type="EMBL" id="KAA6373356.1"/>
    </source>
</evidence>
<reference evidence="1 2" key="1">
    <citation type="submission" date="2019-03" db="EMBL/GenBank/DDBJ databases">
        <title>Single cell metagenomics reveals metabolic interactions within the superorganism composed of flagellate Streblomastix strix and complex community of Bacteroidetes bacteria on its surface.</title>
        <authorList>
            <person name="Treitli S.C."/>
            <person name="Kolisko M."/>
            <person name="Husnik F."/>
            <person name="Keeling P."/>
            <person name="Hampl V."/>
        </authorList>
    </citation>
    <scope>NUCLEOTIDE SEQUENCE [LARGE SCALE GENOMIC DNA]</scope>
    <source>
        <strain evidence="1">ST1C</strain>
    </source>
</reference>
<dbReference type="AlphaFoldDB" id="A0A5J4URQ3"/>
<accession>A0A5J4URQ3</accession>
<evidence type="ECO:0000313" key="2">
    <source>
        <dbReference type="Proteomes" id="UP000324800"/>
    </source>
</evidence>
<comment type="caution">
    <text evidence="1">The sequence shown here is derived from an EMBL/GenBank/DDBJ whole genome shotgun (WGS) entry which is preliminary data.</text>
</comment>
<name>A0A5J4URQ3_9EUKA</name>
<dbReference type="Proteomes" id="UP000324800">
    <property type="component" value="Unassembled WGS sequence"/>
</dbReference>
<proteinExistence type="predicted"/>